<keyword evidence="9 11" id="KW-0460">Magnesium</keyword>
<keyword evidence="8 11" id="KW-0067">ATP-binding</keyword>
<keyword evidence="7 11" id="KW-0418">Kinase</keyword>
<keyword evidence="4 11" id="KW-0808">Transferase</keyword>
<evidence type="ECO:0000256" key="4">
    <source>
        <dbReference type="ARBA" id="ARBA00022679"/>
    </source>
</evidence>
<dbReference type="EC" id="2.7.1.50" evidence="11"/>
<evidence type="ECO:0000256" key="10">
    <source>
        <dbReference type="ARBA" id="ARBA00022977"/>
    </source>
</evidence>
<reference evidence="12" key="1">
    <citation type="submission" date="2023-03" db="EMBL/GenBank/DDBJ databases">
        <authorList>
            <person name="Shen W."/>
            <person name="Cai J."/>
        </authorList>
    </citation>
    <scope>NUCLEOTIDE SEQUENCE</scope>
    <source>
        <strain evidence="12">B226-2</strain>
    </source>
</reference>
<dbReference type="Proteomes" id="UP001256711">
    <property type="component" value="Unassembled WGS sequence"/>
</dbReference>
<dbReference type="PRINTS" id="PR01099">
    <property type="entry name" value="HYETHTZKNASE"/>
</dbReference>
<comment type="catalytic activity">
    <reaction evidence="1 11">
        <text>5-(2-hydroxyethyl)-4-methylthiazole + ATP = 4-methyl-5-(2-phosphooxyethyl)-thiazole + ADP + H(+)</text>
        <dbReference type="Rhea" id="RHEA:24212"/>
        <dbReference type="ChEBI" id="CHEBI:15378"/>
        <dbReference type="ChEBI" id="CHEBI:17957"/>
        <dbReference type="ChEBI" id="CHEBI:30616"/>
        <dbReference type="ChEBI" id="CHEBI:58296"/>
        <dbReference type="ChEBI" id="CHEBI:456216"/>
        <dbReference type="EC" id="2.7.1.50"/>
    </reaction>
</comment>
<dbReference type="EMBL" id="JARQBJ010000006">
    <property type="protein sequence ID" value="MDT2811314.1"/>
    <property type="molecule type" value="Genomic_DNA"/>
</dbReference>
<dbReference type="AlphaFoldDB" id="A0AAW8U3K7"/>
<dbReference type="InterPro" id="IPR029056">
    <property type="entry name" value="Ribokinase-like"/>
</dbReference>
<dbReference type="Pfam" id="PF02110">
    <property type="entry name" value="HK"/>
    <property type="match status" value="1"/>
</dbReference>
<dbReference type="GO" id="GO:0000287">
    <property type="term" value="F:magnesium ion binding"/>
    <property type="evidence" value="ECO:0007669"/>
    <property type="project" value="UniProtKB-UniRule"/>
</dbReference>
<evidence type="ECO:0000256" key="11">
    <source>
        <dbReference type="HAMAP-Rule" id="MF_00228"/>
    </source>
</evidence>
<proteinExistence type="inferred from homology"/>
<evidence type="ECO:0000256" key="9">
    <source>
        <dbReference type="ARBA" id="ARBA00022842"/>
    </source>
</evidence>
<evidence type="ECO:0000256" key="1">
    <source>
        <dbReference type="ARBA" id="ARBA00001771"/>
    </source>
</evidence>
<dbReference type="SUPFAM" id="SSF53613">
    <property type="entry name" value="Ribokinase-like"/>
    <property type="match status" value="1"/>
</dbReference>
<comment type="cofactor">
    <cofactor evidence="2 11">
        <name>Mg(2+)</name>
        <dbReference type="ChEBI" id="CHEBI:18420"/>
    </cofactor>
</comment>
<comment type="similarity">
    <text evidence="11">Belongs to the Thz kinase family.</text>
</comment>
<comment type="pathway">
    <text evidence="3 11">Cofactor biosynthesis; thiamine diphosphate biosynthesis; 4-methyl-5-(2-phosphoethyl)-thiazole from 5-(2-hydroxyethyl)-4-methylthiazole: step 1/1.</text>
</comment>
<feature type="binding site" evidence="11">
    <location>
        <position position="48"/>
    </location>
    <ligand>
        <name>substrate</name>
    </ligand>
</feature>
<organism evidence="12 13">
    <name type="scientific">Enterococcus asini</name>
    <dbReference type="NCBI Taxonomy" id="57732"/>
    <lineage>
        <taxon>Bacteria</taxon>
        <taxon>Bacillati</taxon>
        <taxon>Bacillota</taxon>
        <taxon>Bacilli</taxon>
        <taxon>Lactobacillales</taxon>
        <taxon>Enterococcaceae</taxon>
        <taxon>Enterococcus</taxon>
    </lineage>
</organism>
<feature type="binding site" evidence="11">
    <location>
        <position position="123"/>
    </location>
    <ligand>
        <name>ATP</name>
        <dbReference type="ChEBI" id="CHEBI:30616"/>
    </ligand>
</feature>
<evidence type="ECO:0000256" key="7">
    <source>
        <dbReference type="ARBA" id="ARBA00022777"/>
    </source>
</evidence>
<keyword evidence="5 11" id="KW-0479">Metal-binding</keyword>
<evidence type="ECO:0000256" key="5">
    <source>
        <dbReference type="ARBA" id="ARBA00022723"/>
    </source>
</evidence>
<dbReference type="HAMAP" id="MF_00228">
    <property type="entry name" value="Thz_kinase"/>
    <property type="match status" value="1"/>
</dbReference>
<dbReference type="InterPro" id="IPR000417">
    <property type="entry name" value="Hyethyz_kinase"/>
</dbReference>
<keyword evidence="6 11" id="KW-0547">Nucleotide-binding</keyword>
<evidence type="ECO:0000256" key="3">
    <source>
        <dbReference type="ARBA" id="ARBA00004868"/>
    </source>
</evidence>
<dbReference type="GO" id="GO:0005524">
    <property type="term" value="F:ATP binding"/>
    <property type="evidence" value="ECO:0007669"/>
    <property type="project" value="UniProtKB-UniRule"/>
</dbReference>
<dbReference type="Gene3D" id="3.40.1190.20">
    <property type="match status" value="1"/>
</dbReference>
<feature type="binding site" evidence="11">
    <location>
        <position position="175"/>
    </location>
    <ligand>
        <name>ATP</name>
        <dbReference type="ChEBI" id="CHEBI:30616"/>
    </ligand>
</feature>
<dbReference type="CDD" id="cd01170">
    <property type="entry name" value="THZ_kinase"/>
    <property type="match status" value="1"/>
</dbReference>
<name>A0AAW8U3K7_9ENTE</name>
<comment type="caution">
    <text evidence="12">The sequence shown here is derived from an EMBL/GenBank/DDBJ whole genome shotgun (WGS) entry which is preliminary data.</text>
</comment>
<sequence>MGKFEELEESLQKVFPLTKSPLVHCITNEITCETVANALLYVNAKPVMADDPREFPEFFSQSDSLLLNLGHIFPAREEALLLGARLAQEHQTPMVLDLVGVAVTKLRYELAWKITGYRPQVIKGNFSEMRSFCGLPSAGRGVDGSPVDQTLAARQELAQAMKTVAQKAQSVLLATGAVDLMTDGKAVFHLQNGVSQLDRFTGSGDVLGTLIAALLGSGLSPFNSAVAAVSYLNIAGERAKDSVGLGNFRSETLNQLSLLMEEDWWQAIRRVADDKTTN</sequence>
<keyword evidence="10 11" id="KW-0784">Thiamine biosynthesis</keyword>
<dbReference type="GO" id="GO:0004417">
    <property type="term" value="F:hydroxyethylthiazole kinase activity"/>
    <property type="evidence" value="ECO:0007669"/>
    <property type="project" value="UniProtKB-UniRule"/>
</dbReference>
<dbReference type="PIRSF" id="PIRSF000513">
    <property type="entry name" value="Thz_kinase"/>
    <property type="match status" value="1"/>
</dbReference>
<accession>A0AAW8U3K7</accession>
<comment type="function">
    <text evidence="11">Catalyzes the phosphorylation of the hydroxyl group of 4-methyl-5-beta-hydroxyethylthiazole (THZ).</text>
</comment>
<feature type="binding site" evidence="11">
    <location>
        <position position="202"/>
    </location>
    <ligand>
        <name>substrate</name>
    </ligand>
</feature>
<dbReference type="RefSeq" id="WP_311835795.1">
    <property type="nucleotide sequence ID" value="NZ_JARQBJ010000006.1"/>
</dbReference>
<evidence type="ECO:0000313" key="13">
    <source>
        <dbReference type="Proteomes" id="UP001256711"/>
    </source>
</evidence>
<dbReference type="GO" id="GO:0009228">
    <property type="term" value="P:thiamine biosynthetic process"/>
    <property type="evidence" value="ECO:0007669"/>
    <property type="project" value="UniProtKB-KW"/>
</dbReference>
<gene>
    <name evidence="11" type="primary">thiM</name>
    <name evidence="12" type="ORF">P7H43_12560</name>
</gene>
<protein>
    <recommendedName>
        <fullName evidence="11">Hydroxyethylthiazole kinase</fullName>
        <ecNumber evidence="11">2.7.1.50</ecNumber>
    </recommendedName>
    <alternativeName>
        <fullName evidence="11">4-methyl-5-beta-hydroxyethylthiazole kinase</fullName>
        <shortName evidence="11">TH kinase</shortName>
        <shortName evidence="11">Thz kinase</shortName>
    </alternativeName>
</protein>
<evidence type="ECO:0000256" key="6">
    <source>
        <dbReference type="ARBA" id="ARBA00022741"/>
    </source>
</evidence>
<evidence type="ECO:0000256" key="2">
    <source>
        <dbReference type="ARBA" id="ARBA00001946"/>
    </source>
</evidence>
<evidence type="ECO:0000256" key="8">
    <source>
        <dbReference type="ARBA" id="ARBA00022840"/>
    </source>
</evidence>
<evidence type="ECO:0000313" key="12">
    <source>
        <dbReference type="EMBL" id="MDT2811314.1"/>
    </source>
</evidence>
<dbReference type="GO" id="GO:0009229">
    <property type="term" value="P:thiamine diphosphate biosynthetic process"/>
    <property type="evidence" value="ECO:0007669"/>
    <property type="project" value="UniProtKB-UniRule"/>
</dbReference>